<feature type="coiled-coil region" evidence="1">
    <location>
        <begin position="740"/>
        <end position="767"/>
    </location>
</feature>
<protein>
    <submittedName>
        <fullName evidence="3">BgTH12-03886</fullName>
    </submittedName>
</protein>
<accession>A0A9W4GBQ8</accession>
<dbReference type="EMBL" id="CAJHIT010000002">
    <property type="protein sequence ID" value="CAD6499779.1"/>
    <property type="molecule type" value="Genomic_DNA"/>
</dbReference>
<organism evidence="3 4">
    <name type="scientific">Blumeria graminis f. sp. triticale</name>
    <dbReference type="NCBI Taxonomy" id="1689686"/>
    <lineage>
        <taxon>Eukaryota</taxon>
        <taxon>Fungi</taxon>
        <taxon>Dikarya</taxon>
        <taxon>Ascomycota</taxon>
        <taxon>Pezizomycotina</taxon>
        <taxon>Leotiomycetes</taxon>
        <taxon>Erysiphales</taxon>
        <taxon>Erysiphaceae</taxon>
        <taxon>Blumeria</taxon>
    </lineage>
</organism>
<sequence length="989" mass="109460">MDEAQAQIKPEDGQSNIEDSTTLGVSSSTGELTETELTSDKDVVTDKEAMTDREADMDKDAVTDKEAMTDKEADMDKDAVTDKEAMTDKEEIPIPKVAKKETKKEKEIVSSKSSSGGKRIAGSSTLSDTKTPTSSSTARINGAIKTSSRHSIASNARKSIGNMSSSSLGHSKSIGSIGGSGDEKKKALLPGASRGALAASSVHHQPKRSETLAEKRGAPTTVSRKQTTPALTSTSQRSVTRPSVTTKPPTSLGNKSTTSSTARPSISGTVADAKKRLSAISGSAGLNKSSARTSTSLSKEIDDLRVKLADSEIKVEKLQNEIVAAQEKLLESSKKEEEERKKFTEKEEKIKLEYNELTAKFQNEISELQARLEEAQSAKVTAEKSLTEFEDKAKEIEATNIAAAIKAVKYENELNLNSVKRELLTAQENYESAKSSLKEKESKVNDLELKISHSEKQLKAIREEHQRTIADLEESLAQDHKAIISSLRTEHTEKVARLGAEFEKVHSEKTNNLIQSHQAEFSDLQTQLNDAVTSLAEERANHEKTTLKHSQQLSEALLSLNAEISELKQEAEGNKSKLHQSSEELKNLTAKYDSALKETQTVKNDLDDANEKLRNLNALRSADLQELSLQQDESTQLRGELSELKKMMRTYDADEKNKNEALAKIKSEHENTTKKLVDKNNEVIQLKKKHEAEIQTVSEEYEQKLDCIRKISPTKNEYDDLMKKLDDAQKAHSIEINQINQDHKSSLSSLEEQRDTYEKEINDMKVVHEKNIRESCKKAIDHLNDIHSSEICDILSKNQELVDGLNEKLAEFQRNEALNSANAEAIDKALQSDSTEAKKALPTTYREPEPTRTMIEANRTEKASAELEVKSFLRKNIQKQSEEFQTDEIKPKITEDQADQKALEFMALPPNLGNSKCDVGGPNELAGTKGEQEISSPALSTIGRARTTAKFVSDLNDVLDSENSRCIQIITDPIPLQLTPYANYLNPAE</sequence>
<keyword evidence="1" id="KW-0175">Coiled coil</keyword>
<evidence type="ECO:0000313" key="4">
    <source>
        <dbReference type="Proteomes" id="UP000683417"/>
    </source>
</evidence>
<feature type="coiled-coil region" evidence="1">
    <location>
        <begin position="301"/>
        <end position="482"/>
    </location>
</feature>
<feature type="compositionally biased region" description="Low complexity" evidence="2">
    <location>
        <begin position="158"/>
        <end position="175"/>
    </location>
</feature>
<feature type="compositionally biased region" description="Basic and acidic residues" evidence="2">
    <location>
        <begin position="38"/>
        <end position="109"/>
    </location>
</feature>
<evidence type="ECO:0000256" key="1">
    <source>
        <dbReference type="SAM" id="Coils"/>
    </source>
</evidence>
<gene>
    <name evidence="3" type="ORF">BGTH12_LOCUS1137</name>
</gene>
<feature type="coiled-coil region" evidence="1">
    <location>
        <begin position="550"/>
        <end position="700"/>
    </location>
</feature>
<feature type="compositionally biased region" description="Basic and acidic residues" evidence="2">
    <location>
        <begin position="207"/>
        <end position="217"/>
    </location>
</feature>
<feature type="compositionally biased region" description="Polar residues" evidence="2">
    <location>
        <begin position="220"/>
        <end position="268"/>
    </location>
</feature>
<evidence type="ECO:0000256" key="2">
    <source>
        <dbReference type="SAM" id="MobiDB-lite"/>
    </source>
</evidence>
<proteinExistence type="predicted"/>
<reference evidence="3" key="1">
    <citation type="submission" date="2020-10" db="EMBL/GenBank/DDBJ databases">
        <authorList>
            <person name="Muller C M."/>
        </authorList>
    </citation>
    <scope>NUCLEOTIDE SEQUENCE</scope>
    <source>
        <strain evidence="3">THUN-12</strain>
    </source>
</reference>
<name>A0A9W4GBQ8_BLUGR</name>
<dbReference type="PANTHER" id="PTHR18937">
    <property type="entry name" value="STRUCTURAL MAINTENANCE OF CHROMOSOMES SMC FAMILY MEMBER"/>
    <property type="match status" value="1"/>
</dbReference>
<evidence type="ECO:0000313" key="3">
    <source>
        <dbReference type="EMBL" id="CAD6499779.1"/>
    </source>
</evidence>
<dbReference type="Proteomes" id="UP000683417">
    <property type="component" value="Unassembled WGS sequence"/>
</dbReference>
<feature type="compositionally biased region" description="Polar residues" evidence="2">
    <location>
        <begin position="280"/>
        <end position="298"/>
    </location>
</feature>
<dbReference type="AlphaFoldDB" id="A0A9W4GBQ8"/>
<feature type="compositionally biased region" description="Low complexity" evidence="2">
    <location>
        <begin position="26"/>
        <end position="36"/>
    </location>
</feature>
<feature type="compositionally biased region" description="Low complexity" evidence="2">
    <location>
        <begin position="110"/>
        <end position="124"/>
    </location>
</feature>
<feature type="region of interest" description="Disordered" evidence="2">
    <location>
        <begin position="1"/>
        <end position="270"/>
    </location>
</feature>
<feature type="compositionally biased region" description="Polar residues" evidence="2">
    <location>
        <begin position="125"/>
        <end position="157"/>
    </location>
</feature>
<feature type="region of interest" description="Disordered" evidence="2">
    <location>
        <begin position="279"/>
        <end position="298"/>
    </location>
</feature>
<comment type="caution">
    <text evidence="3">The sequence shown here is derived from an EMBL/GenBank/DDBJ whole genome shotgun (WGS) entry which is preliminary data.</text>
</comment>
<feature type="compositionally biased region" description="Polar residues" evidence="2">
    <location>
        <begin position="13"/>
        <end position="25"/>
    </location>
</feature>